<dbReference type="GO" id="GO:0020037">
    <property type="term" value="F:heme binding"/>
    <property type="evidence" value="ECO:0007669"/>
    <property type="project" value="InterPro"/>
</dbReference>
<keyword evidence="5 7" id="KW-0408">Iron</keyword>
<dbReference type="Gene3D" id="1.10.630.10">
    <property type="entry name" value="Cytochrome P450"/>
    <property type="match status" value="1"/>
</dbReference>
<evidence type="ECO:0000313" key="10">
    <source>
        <dbReference type="Proteomes" id="UP000800200"/>
    </source>
</evidence>
<dbReference type="PROSITE" id="PS00086">
    <property type="entry name" value="CYTOCHROME_P450"/>
    <property type="match status" value="1"/>
</dbReference>
<evidence type="ECO:0000313" key="9">
    <source>
        <dbReference type="EMBL" id="KAF2186321.1"/>
    </source>
</evidence>
<evidence type="ECO:0000256" key="4">
    <source>
        <dbReference type="ARBA" id="ARBA00023002"/>
    </source>
</evidence>
<dbReference type="InterPro" id="IPR001128">
    <property type="entry name" value="Cyt_P450"/>
</dbReference>
<evidence type="ECO:0000256" key="3">
    <source>
        <dbReference type="ARBA" id="ARBA00022723"/>
    </source>
</evidence>
<keyword evidence="4 7" id="KW-0560">Oxidoreductase</keyword>
<dbReference type="GO" id="GO:0016705">
    <property type="term" value="F:oxidoreductase activity, acting on paired donors, with incorporation or reduction of molecular oxygen"/>
    <property type="evidence" value="ECO:0007669"/>
    <property type="project" value="InterPro"/>
</dbReference>
<keyword evidence="6 7" id="KW-0503">Monooxygenase</keyword>
<dbReference type="AlphaFoldDB" id="A0A6A6E332"/>
<dbReference type="FunFam" id="1.10.630.10:FF:000018">
    <property type="entry name" value="Cytochrome P450 monooxygenase"/>
    <property type="match status" value="1"/>
</dbReference>
<evidence type="ECO:0000256" key="8">
    <source>
        <dbReference type="SAM" id="MobiDB-lite"/>
    </source>
</evidence>
<name>A0A6A6E332_9PEZI</name>
<dbReference type="CDD" id="cd11030">
    <property type="entry name" value="CYP105-like"/>
    <property type="match status" value="1"/>
</dbReference>
<evidence type="ECO:0000256" key="1">
    <source>
        <dbReference type="ARBA" id="ARBA00010617"/>
    </source>
</evidence>
<protein>
    <submittedName>
        <fullName evidence="9">Cytochrome P450 55A3</fullName>
    </submittedName>
</protein>
<dbReference type="GO" id="GO:0005506">
    <property type="term" value="F:iron ion binding"/>
    <property type="evidence" value="ECO:0007669"/>
    <property type="project" value="InterPro"/>
</dbReference>
<dbReference type="InterPro" id="IPR017972">
    <property type="entry name" value="Cyt_P450_CS"/>
</dbReference>
<dbReference type="SUPFAM" id="SSF48264">
    <property type="entry name" value="Cytochrome P450"/>
    <property type="match status" value="1"/>
</dbReference>
<dbReference type="OrthoDB" id="3945418at2759"/>
<dbReference type="PANTHER" id="PTHR46696">
    <property type="entry name" value="P450, PUTATIVE (EUROFUNG)-RELATED"/>
    <property type="match status" value="1"/>
</dbReference>
<evidence type="ECO:0000256" key="5">
    <source>
        <dbReference type="ARBA" id="ARBA00023004"/>
    </source>
</evidence>
<dbReference type="Pfam" id="PF00067">
    <property type="entry name" value="p450"/>
    <property type="match status" value="1"/>
</dbReference>
<keyword evidence="10" id="KW-1185">Reference proteome</keyword>
<evidence type="ECO:0000256" key="6">
    <source>
        <dbReference type="ARBA" id="ARBA00023033"/>
    </source>
</evidence>
<gene>
    <name evidence="9" type="ORF">K469DRAFT_664235</name>
</gene>
<comment type="similarity">
    <text evidence="1 7">Belongs to the cytochrome P450 family.</text>
</comment>
<sequence length="410" mass="45687">MATPPSFPFARPKAWHPPAEYAKLRAIEPVSRVELWDGSHPWLVVKHKDVTSVLTDERLSKQRNRSGFPEMSAGGKEAAKNKPTFVDMDPPQHMQQRSMVEPLFTHDAVAKLRPHIQKTVDTLLDATIKEGCEKPVDLVDKFALPVPSYIIYGILGVPFEDLEFLTQQNAIRSNGSATATEASNANKTLLDYIANLVDHRTQTPKKDLISKLVTEQVIPGHIDRSDAVQIAFLMLVAGNATMVNMINLGVVTLLEHPSQLAKLKTDPSLSPYFVSELCRYHTGSAMATRRVAKVDIELAGHTIKAGEGIIAATQSASRDEDIFSDPDVFDMMRFAPKEEGGRGEDWYKGMGFGWGEHRCVAEPLARGELEIVFTTLFQRLPNLKLVIPYEEIKWTPPKKDVGIMELPVVW</sequence>
<dbReference type="InterPro" id="IPR002397">
    <property type="entry name" value="Cyt_P450_B"/>
</dbReference>
<organism evidence="9 10">
    <name type="scientific">Zopfia rhizophila CBS 207.26</name>
    <dbReference type="NCBI Taxonomy" id="1314779"/>
    <lineage>
        <taxon>Eukaryota</taxon>
        <taxon>Fungi</taxon>
        <taxon>Dikarya</taxon>
        <taxon>Ascomycota</taxon>
        <taxon>Pezizomycotina</taxon>
        <taxon>Dothideomycetes</taxon>
        <taxon>Dothideomycetes incertae sedis</taxon>
        <taxon>Zopfiaceae</taxon>
        <taxon>Zopfia</taxon>
    </lineage>
</organism>
<accession>A0A6A6E332</accession>
<proteinExistence type="inferred from homology"/>
<dbReference type="Proteomes" id="UP000800200">
    <property type="component" value="Unassembled WGS sequence"/>
</dbReference>
<dbReference type="PRINTS" id="PR00359">
    <property type="entry name" value="BP450"/>
</dbReference>
<keyword evidence="3 7" id="KW-0479">Metal-binding</keyword>
<evidence type="ECO:0000256" key="2">
    <source>
        <dbReference type="ARBA" id="ARBA00022617"/>
    </source>
</evidence>
<dbReference type="InterPro" id="IPR036396">
    <property type="entry name" value="Cyt_P450_sf"/>
</dbReference>
<dbReference type="EMBL" id="ML994630">
    <property type="protein sequence ID" value="KAF2186321.1"/>
    <property type="molecule type" value="Genomic_DNA"/>
</dbReference>
<reference evidence="9" key="1">
    <citation type="journal article" date="2020" name="Stud. Mycol.">
        <title>101 Dothideomycetes genomes: a test case for predicting lifestyles and emergence of pathogens.</title>
        <authorList>
            <person name="Haridas S."/>
            <person name="Albert R."/>
            <person name="Binder M."/>
            <person name="Bloem J."/>
            <person name="Labutti K."/>
            <person name="Salamov A."/>
            <person name="Andreopoulos B."/>
            <person name="Baker S."/>
            <person name="Barry K."/>
            <person name="Bills G."/>
            <person name="Bluhm B."/>
            <person name="Cannon C."/>
            <person name="Castanera R."/>
            <person name="Culley D."/>
            <person name="Daum C."/>
            <person name="Ezra D."/>
            <person name="Gonzalez J."/>
            <person name="Henrissat B."/>
            <person name="Kuo A."/>
            <person name="Liang C."/>
            <person name="Lipzen A."/>
            <person name="Lutzoni F."/>
            <person name="Magnuson J."/>
            <person name="Mondo S."/>
            <person name="Nolan M."/>
            <person name="Ohm R."/>
            <person name="Pangilinan J."/>
            <person name="Park H.-J."/>
            <person name="Ramirez L."/>
            <person name="Alfaro M."/>
            <person name="Sun H."/>
            <person name="Tritt A."/>
            <person name="Yoshinaga Y."/>
            <person name="Zwiers L.-H."/>
            <person name="Turgeon B."/>
            <person name="Goodwin S."/>
            <person name="Spatafora J."/>
            <person name="Crous P."/>
            <person name="Grigoriev I."/>
        </authorList>
    </citation>
    <scope>NUCLEOTIDE SEQUENCE</scope>
    <source>
        <strain evidence="9">CBS 207.26</strain>
    </source>
</reference>
<dbReference type="PANTHER" id="PTHR46696:SF6">
    <property type="entry name" value="P450, PUTATIVE (EUROFUNG)-RELATED"/>
    <property type="match status" value="1"/>
</dbReference>
<evidence type="ECO:0000256" key="7">
    <source>
        <dbReference type="RuleBase" id="RU000461"/>
    </source>
</evidence>
<feature type="region of interest" description="Disordered" evidence="8">
    <location>
        <begin position="60"/>
        <end position="83"/>
    </location>
</feature>
<dbReference type="GO" id="GO:0004497">
    <property type="term" value="F:monooxygenase activity"/>
    <property type="evidence" value="ECO:0007669"/>
    <property type="project" value="UniProtKB-KW"/>
</dbReference>
<keyword evidence="2 7" id="KW-0349">Heme</keyword>